<protein>
    <submittedName>
        <fullName evidence="1">Uncharacterized protein</fullName>
    </submittedName>
</protein>
<evidence type="ECO:0000313" key="1">
    <source>
        <dbReference type="EMBL" id="OXA99741.1"/>
    </source>
</evidence>
<reference evidence="2 3" key="2">
    <citation type="submission" date="2016-11" db="EMBL/GenBank/DDBJ databases">
        <authorList>
            <person name="Varghese N."/>
            <person name="Submissions S."/>
        </authorList>
    </citation>
    <scope>NUCLEOTIDE SEQUENCE [LARGE SCALE GENOMIC DNA]</scope>
    <source>
        <strain evidence="2 3">DSM 6368</strain>
    </source>
</reference>
<proteinExistence type="predicted"/>
<dbReference type="Proteomes" id="UP000198431">
    <property type="component" value="Unassembled WGS sequence"/>
</dbReference>
<reference evidence="1 4" key="1">
    <citation type="submission" date="2016-11" db="EMBL/GenBank/DDBJ databases">
        <title>Whole genomes of Flavobacteriaceae.</title>
        <authorList>
            <person name="Stine C."/>
            <person name="Li C."/>
            <person name="Tadesse D."/>
        </authorList>
    </citation>
    <scope>NUCLEOTIDE SEQUENCE [LARGE SCALE GENOMIC DNA]</scope>
    <source>
        <strain evidence="1 4">ATCC 19366</strain>
    </source>
</reference>
<name>A0AB36NVD9_9FLAO</name>
<accession>A0AB36NVD9</accession>
<evidence type="ECO:0000313" key="2">
    <source>
        <dbReference type="EMBL" id="SHL27268.1"/>
    </source>
</evidence>
<sequence>MNTLELKNILISEVAKIDDESSALKTILDCRKTTPKNYEEQYNEELKVAEQEIQNGNFYSHNEVKEKIKTYQQKFKNIIILIL</sequence>
<comment type="caution">
    <text evidence="1">The sequence shown here is derived from an EMBL/GenBank/DDBJ whole genome shotgun (WGS) entry which is preliminary data.</text>
</comment>
<evidence type="ECO:0000313" key="3">
    <source>
        <dbReference type="Proteomes" id="UP000184216"/>
    </source>
</evidence>
<organism evidence="1 4">
    <name type="scientific">Flavobacterium pectinovorum</name>
    <dbReference type="NCBI Taxonomy" id="29533"/>
    <lineage>
        <taxon>Bacteria</taxon>
        <taxon>Pseudomonadati</taxon>
        <taxon>Bacteroidota</taxon>
        <taxon>Flavobacteriia</taxon>
        <taxon>Flavobacteriales</taxon>
        <taxon>Flavobacteriaceae</taxon>
        <taxon>Flavobacterium</taxon>
    </lineage>
</organism>
<keyword evidence="3" id="KW-1185">Reference proteome</keyword>
<evidence type="ECO:0000313" key="4">
    <source>
        <dbReference type="Proteomes" id="UP000198431"/>
    </source>
</evidence>
<dbReference type="EMBL" id="FRBX01000001">
    <property type="protein sequence ID" value="SHL27268.1"/>
    <property type="molecule type" value="Genomic_DNA"/>
</dbReference>
<dbReference type="EMBL" id="MUHB01000026">
    <property type="protein sequence ID" value="OXA99741.1"/>
    <property type="molecule type" value="Genomic_DNA"/>
</dbReference>
<dbReference type="RefSeq" id="WP_073393062.1">
    <property type="nucleotide sequence ID" value="NZ_FRBX01000001.1"/>
</dbReference>
<dbReference type="Proteomes" id="UP000184216">
    <property type="component" value="Unassembled WGS sequence"/>
</dbReference>
<dbReference type="AlphaFoldDB" id="A0AB36NVD9"/>
<gene>
    <name evidence="1" type="ORF">B0A72_21530</name>
    <name evidence="2" type="ORF">SAMN05444387_0194</name>
</gene>